<dbReference type="Proteomes" id="UP000583929">
    <property type="component" value="Unassembled WGS sequence"/>
</dbReference>
<dbReference type="GO" id="GO:0005634">
    <property type="term" value="C:nucleus"/>
    <property type="evidence" value="ECO:0007669"/>
    <property type="project" value="UniProtKB-SubCell"/>
</dbReference>
<dbReference type="InterPro" id="IPR011598">
    <property type="entry name" value="bHLH_dom"/>
</dbReference>
<dbReference type="Gene3D" id="4.10.280.10">
    <property type="entry name" value="Helix-loop-helix DNA-binding domain"/>
    <property type="match status" value="1"/>
</dbReference>
<dbReference type="GO" id="GO:0000981">
    <property type="term" value="F:DNA-binding transcription factor activity, RNA polymerase II-specific"/>
    <property type="evidence" value="ECO:0007669"/>
    <property type="project" value="TreeGrafter"/>
</dbReference>
<gene>
    <name evidence="7" type="ORF">G4B88_025749</name>
</gene>
<evidence type="ECO:0000256" key="5">
    <source>
        <dbReference type="ARBA" id="ARBA00023242"/>
    </source>
</evidence>
<comment type="caution">
    <text evidence="7">The sequence shown here is derived from an EMBL/GenBank/DDBJ whole genome shotgun (WGS) entry which is preliminary data.</text>
</comment>
<reference evidence="7 8" key="1">
    <citation type="journal article" date="2020" name="bioRxiv">
        <title>Sequence and annotation of 42 cannabis genomes reveals extensive copy number variation in cannabinoid synthesis and pathogen resistance genes.</title>
        <authorList>
            <person name="Mckernan K.J."/>
            <person name="Helbert Y."/>
            <person name="Kane L.T."/>
            <person name="Ebling H."/>
            <person name="Zhang L."/>
            <person name="Liu B."/>
            <person name="Eaton Z."/>
            <person name="Mclaughlin S."/>
            <person name="Kingan S."/>
            <person name="Baybayan P."/>
            <person name="Concepcion G."/>
            <person name="Jordan M."/>
            <person name="Riva A."/>
            <person name="Barbazuk W."/>
            <person name="Harkins T."/>
        </authorList>
    </citation>
    <scope>NUCLEOTIDE SEQUENCE [LARGE SCALE GENOMIC DNA]</scope>
    <source>
        <strain evidence="8">cv. Jamaican Lion 4</strain>
        <tissue evidence="7">Leaf</tissue>
    </source>
</reference>
<accession>A0A7J6DYM1</accession>
<proteinExistence type="predicted"/>
<dbReference type="PROSITE" id="PS50888">
    <property type="entry name" value="BHLH"/>
    <property type="match status" value="1"/>
</dbReference>
<keyword evidence="3" id="KW-0238">DNA-binding</keyword>
<dbReference type="EMBL" id="JAATIQ010000562">
    <property type="protein sequence ID" value="KAF4351257.1"/>
    <property type="molecule type" value="Genomic_DNA"/>
</dbReference>
<evidence type="ECO:0000259" key="6">
    <source>
        <dbReference type="PROSITE" id="PS50888"/>
    </source>
</evidence>
<feature type="domain" description="BHLH" evidence="6">
    <location>
        <begin position="153"/>
        <end position="202"/>
    </location>
</feature>
<evidence type="ECO:0000256" key="4">
    <source>
        <dbReference type="ARBA" id="ARBA00023163"/>
    </source>
</evidence>
<organism evidence="7 8">
    <name type="scientific">Cannabis sativa</name>
    <name type="common">Hemp</name>
    <name type="synonym">Marijuana</name>
    <dbReference type="NCBI Taxonomy" id="3483"/>
    <lineage>
        <taxon>Eukaryota</taxon>
        <taxon>Viridiplantae</taxon>
        <taxon>Streptophyta</taxon>
        <taxon>Embryophyta</taxon>
        <taxon>Tracheophyta</taxon>
        <taxon>Spermatophyta</taxon>
        <taxon>Magnoliopsida</taxon>
        <taxon>eudicotyledons</taxon>
        <taxon>Gunneridae</taxon>
        <taxon>Pentapetalae</taxon>
        <taxon>rosids</taxon>
        <taxon>fabids</taxon>
        <taxon>Rosales</taxon>
        <taxon>Cannabaceae</taxon>
        <taxon>Cannabis</taxon>
    </lineage>
</organism>
<dbReference type="InterPro" id="IPR036638">
    <property type="entry name" value="HLH_DNA-bd_sf"/>
</dbReference>
<dbReference type="PANTHER" id="PTHR16223">
    <property type="entry name" value="TRANSCRIPTION FACTOR BHLH83-RELATED"/>
    <property type="match status" value="1"/>
</dbReference>
<protein>
    <recommendedName>
        <fullName evidence="6">BHLH domain-containing protein</fullName>
    </recommendedName>
</protein>
<name>A0A7J6DYM1_CANSA</name>
<evidence type="ECO:0000313" key="7">
    <source>
        <dbReference type="EMBL" id="KAF4351257.1"/>
    </source>
</evidence>
<dbReference type="CDD" id="cd11393">
    <property type="entry name" value="bHLH_AtbHLH_like"/>
    <property type="match status" value="1"/>
</dbReference>
<dbReference type="InterPro" id="IPR045239">
    <property type="entry name" value="bHLH95_bHLH"/>
</dbReference>
<dbReference type="AlphaFoldDB" id="A0A7J6DYM1"/>
<keyword evidence="8" id="KW-1185">Reference proteome</keyword>
<sequence>MKNAILPSVTTHYDFGNFNYDLQMFSDINPQNSFGFCMDTIPSLDNYNHTRLEDYSFPFQPSSLLTYPQQAFPSNILSCDVIDNSSDHHQQSNIFLGKKILAPQFEVDFHTIERRRKRPTEDNAIHFPRSNRWELHSDKRNKRNKVTRNDQEAMQEHKLGMPTKRSQKLSDKITALQKLVSPYGKTDTASVLQEASLYIKLIQEQIQNLYRMMSSPCDSIRVSQSQGSGKRWLDLRSRELCLVPVSFTKAVALDDPIDKCSTYKH</sequence>
<dbReference type="SUPFAM" id="SSF47459">
    <property type="entry name" value="HLH, helix-loop-helix DNA-binding domain"/>
    <property type="match status" value="1"/>
</dbReference>
<dbReference type="InterPro" id="IPR045843">
    <property type="entry name" value="IND-like"/>
</dbReference>
<dbReference type="GO" id="GO:0046983">
    <property type="term" value="F:protein dimerization activity"/>
    <property type="evidence" value="ECO:0007669"/>
    <property type="project" value="InterPro"/>
</dbReference>
<dbReference type="GO" id="GO:0000978">
    <property type="term" value="F:RNA polymerase II cis-regulatory region sequence-specific DNA binding"/>
    <property type="evidence" value="ECO:0007669"/>
    <property type="project" value="TreeGrafter"/>
</dbReference>
<keyword evidence="4" id="KW-0804">Transcription</keyword>
<evidence type="ECO:0000256" key="2">
    <source>
        <dbReference type="ARBA" id="ARBA00023015"/>
    </source>
</evidence>
<evidence type="ECO:0000313" key="8">
    <source>
        <dbReference type="Proteomes" id="UP000583929"/>
    </source>
</evidence>
<comment type="subcellular location">
    <subcellularLocation>
        <location evidence="1">Nucleus</location>
    </subcellularLocation>
</comment>
<evidence type="ECO:0000256" key="1">
    <source>
        <dbReference type="ARBA" id="ARBA00004123"/>
    </source>
</evidence>
<keyword evidence="5" id="KW-0539">Nucleus</keyword>
<keyword evidence="2" id="KW-0805">Transcription regulation</keyword>
<dbReference type="PANTHER" id="PTHR16223:SF138">
    <property type="entry name" value="TRANSCRIPTION FACTOR BHLH103-LIKE"/>
    <property type="match status" value="1"/>
</dbReference>
<evidence type="ECO:0000256" key="3">
    <source>
        <dbReference type="ARBA" id="ARBA00023125"/>
    </source>
</evidence>